<comment type="caution">
    <text evidence="2">The sequence shown here is derived from an EMBL/GenBank/DDBJ whole genome shotgun (WGS) entry which is preliminary data.</text>
</comment>
<feature type="region of interest" description="Disordered" evidence="1">
    <location>
        <begin position="523"/>
        <end position="546"/>
    </location>
</feature>
<evidence type="ECO:0000313" key="2">
    <source>
        <dbReference type="EMBL" id="GGO84195.1"/>
    </source>
</evidence>
<evidence type="ECO:0000313" key="3">
    <source>
        <dbReference type="Proteomes" id="UP000641932"/>
    </source>
</evidence>
<feature type="compositionally biased region" description="Acidic residues" evidence="1">
    <location>
        <begin position="1103"/>
        <end position="1112"/>
    </location>
</feature>
<reference evidence="2" key="1">
    <citation type="journal article" date="2014" name="Int. J. Syst. Evol. Microbiol.">
        <title>Complete genome sequence of Corynebacterium casei LMG S-19264T (=DSM 44701T), isolated from a smear-ripened cheese.</title>
        <authorList>
            <consortium name="US DOE Joint Genome Institute (JGI-PGF)"/>
            <person name="Walter F."/>
            <person name="Albersmeier A."/>
            <person name="Kalinowski J."/>
            <person name="Ruckert C."/>
        </authorList>
    </citation>
    <scope>NUCLEOTIDE SEQUENCE</scope>
    <source>
        <strain evidence="2">CGMCC 4.7201</strain>
    </source>
</reference>
<dbReference type="AlphaFoldDB" id="A0A917ZIY0"/>
<reference evidence="2" key="2">
    <citation type="submission" date="2020-09" db="EMBL/GenBank/DDBJ databases">
        <authorList>
            <person name="Sun Q."/>
            <person name="Zhou Y."/>
        </authorList>
    </citation>
    <scope>NUCLEOTIDE SEQUENCE</scope>
    <source>
        <strain evidence="2">CGMCC 4.7201</strain>
    </source>
</reference>
<evidence type="ECO:0008006" key="4">
    <source>
        <dbReference type="Google" id="ProtNLM"/>
    </source>
</evidence>
<feature type="compositionally biased region" description="Pro residues" evidence="1">
    <location>
        <begin position="1048"/>
        <end position="1059"/>
    </location>
</feature>
<dbReference type="InterPro" id="IPR036525">
    <property type="entry name" value="Tubulin/FtsZ_GTPase_sf"/>
</dbReference>
<gene>
    <name evidence="2" type="ORF">GCM10012280_15110</name>
</gene>
<feature type="region of interest" description="Disordered" evidence="1">
    <location>
        <begin position="1038"/>
        <end position="1112"/>
    </location>
</feature>
<dbReference type="Gene3D" id="3.40.50.1440">
    <property type="entry name" value="Tubulin/FtsZ, GTPase domain"/>
    <property type="match status" value="1"/>
</dbReference>
<sequence>MKIYQPMVFVGLGGTGCLIGAELERRLRDALCGPDGTSLGTVLRGRQLLPFQLPDCLQFVYADLNESELNRLPYLRAEGRLKAAYGRTSRATFDLLPRYDSYPEVARSLRTNLPDQMRAWVPPRLGEPRIAPLIRGAGQLPTVGRAALFETFRGGLSPALAPLQEAIDMISRSGGDLASLGGTLHDTCDVFVAFSVAGGTGAGIFYDYLHLIAHAFEEARYRVKIYPLVLMPSAFDEDRGGGRAAQLNAGRALIDLFRLVDDQNVPDVDDDLDDIGLGGRVGVRYPTIGTVTMRPSTMQTAFLFSRTSGIEREDLHRSVVSLVLSLLGTELADDDGRRDTGDLFQSFADSFINDGVHRAAAAPSGIGHRGVSTSLVASMTVPVDELTEVVAGRLMAAAVRQDHEQPRWNGNGDARALVKELFGASNLDPLWSRTPLKFAEPRPATGARQIVDALAGRQQAMEDALGDLDRGMRQLAAELAAGFDPVRGVRELLTHGDLFQVNRVVVGNPGAEDRVERAGFAGMLESRRREPERPGGLPASAPQPQGIRDRMARLVKAKWTDPEVIAFLQQQDEWYAWEARRIWHRHWADQAPRWDRGMSQLRAELGALVEEFREYAVEEETQFAQRTRQLYRPRTGVSYLLPPQTDLLAFYDAVVQRLLAAEGLRPTDGETALLSRLIGADQWRAAFAAARSATPRAAVGLVKEHLQQRIKQLFVESGGVGERPLLPSLGALLSEAASGQGTTVGDEAVEQYRHKLASMIPAGFSPEGTGRLKVLIVYPATSSDPVVRRFLARELALPRESDRSIEFRPVATESVTVVLFRSSMSLIEVPEVRETLSQWAGALIDERAEDYLMWRQRLGHAFDSLASTERDRVHILHRLLCAMWNNQVDVLGDVRSPRQIRVRLQDRDSAAMICALEPYEPTLSSWGSLLHAYEEWTLVDDAGGIRGAFCEQLMSAAPNGVDGNPRPPSGLFIRFVHEIAPRQARRLRELDAEARGGAHDGHVQLRHFWTRTLPAALELPFPRARRPVRHTLKELDETFWEPESAGEPQPPRAGPPPPMGADDTTWDIERDNWAEAGRGTGPARGGRPPAPWHEGAISRGPVADDEAWKDER</sequence>
<dbReference type="Pfam" id="PF13809">
    <property type="entry name" value="Tubulin_2"/>
    <property type="match status" value="1"/>
</dbReference>
<dbReference type="RefSeq" id="WP_189130747.1">
    <property type="nucleotide sequence ID" value="NZ_BMMS01000005.1"/>
</dbReference>
<dbReference type="EMBL" id="BMMS01000005">
    <property type="protein sequence ID" value="GGO84195.1"/>
    <property type="molecule type" value="Genomic_DNA"/>
</dbReference>
<proteinExistence type="predicted"/>
<name>A0A917ZIY0_9ACTN</name>
<organism evidence="2 3">
    <name type="scientific">Wenjunlia tyrosinilytica</name>
    <dbReference type="NCBI Taxonomy" id="1544741"/>
    <lineage>
        <taxon>Bacteria</taxon>
        <taxon>Bacillati</taxon>
        <taxon>Actinomycetota</taxon>
        <taxon>Actinomycetes</taxon>
        <taxon>Kitasatosporales</taxon>
        <taxon>Streptomycetaceae</taxon>
        <taxon>Wenjunlia</taxon>
    </lineage>
</organism>
<dbReference type="InterPro" id="IPR025904">
    <property type="entry name" value="Tubulin-like"/>
</dbReference>
<dbReference type="PROSITE" id="PS51257">
    <property type="entry name" value="PROKAR_LIPOPROTEIN"/>
    <property type="match status" value="1"/>
</dbReference>
<keyword evidence="3" id="KW-1185">Reference proteome</keyword>
<protein>
    <recommendedName>
        <fullName evidence="4">Tubulin-like protein</fullName>
    </recommendedName>
</protein>
<accession>A0A917ZIY0</accession>
<dbReference type="Proteomes" id="UP000641932">
    <property type="component" value="Unassembled WGS sequence"/>
</dbReference>
<evidence type="ECO:0000256" key="1">
    <source>
        <dbReference type="SAM" id="MobiDB-lite"/>
    </source>
</evidence>